<reference evidence="3 4" key="2">
    <citation type="submission" date="2020-03" db="EMBL/GenBank/DDBJ databases">
        <title>Kangsaoukella pontilimi gen. nov., sp. nov., a new member of the family Rhodobacteraceae isolated from a tidal mudflat.</title>
        <authorList>
            <person name="Kim I.S."/>
        </authorList>
    </citation>
    <scope>NUCLEOTIDE SEQUENCE [LARGE SCALE GENOMIC DNA]</scope>
    <source>
        <strain evidence="3 4">GH1-50</strain>
    </source>
</reference>
<protein>
    <recommendedName>
        <fullName evidence="2">DUF6603 domain-containing protein</fullName>
    </recommendedName>
</protein>
<comment type="caution">
    <text evidence="3">The sequence shown here is derived from an EMBL/GenBank/DDBJ whole genome shotgun (WGS) entry which is preliminary data.</text>
</comment>
<organism evidence="3 4">
    <name type="scientific">Kangsaoukella pontilimi</name>
    <dbReference type="NCBI Taxonomy" id="2691042"/>
    <lineage>
        <taxon>Bacteria</taxon>
        <taxon>Pseudomonadati</taxon>
        <taxon>Pseudomonadota</taxon>
        <taxon>Alphaproteobacteria</taxon>
        <taxon>Rhodobacterales</taxon>
        <taxon>Paracoccaceae</taxon>
        <taxon>Kangsaoukella</taxon>
    </lineage>
</organism>
<feature type="domain" description="DUF6603" evidence="2">
    <location>
        <begin position="928"/>
        <end position="1395"/>
    </location>
</feature>
<sequence length="1637" mass="170574">MAEQRPALDLFRRTVLARLGAAGFSDAALAAFLDHLCEDGELGEGAGDIDLGASGSAAHFRLGAADVLWTGGAQPDAALLLTRGAPDAGLDAALSRMIDAHSDYYQAVFHGPVGVDFLCIATFDLPGLTLPGGAAPIAPQGAGVSFSAAGGRFLDALGSQLSSGLTTETLCAARVDGHIPASGGRLRIWETEKEYRLRPLHLDLSWPELLPGALDLSLTGVTFHPTAPGLSVPLAEDPAGGCEERLGIALDLPGDRTIEASLAVDLYYGTVMARLQDTLTMGDVVDLIGADRNDGVFTNKVVADLLDISVSDMWLLFDPGAAAAETVLAAGLEVTKKGDPFVLVEDMATLSPTLSLWVDRPASDDRAFHGVIEAAVHFGRTGAQTELDVAVSIPDFAVWASIKNAPIGSLIAGMIGTEGPLLDKLRALRCDLFVSGDLEAAEFALAFDIHPGADTLAVPGRDGWHLDDFAVSVTVESGTALLGLQGGMHLEDAGQSRLSFFVEAHFGPDGWSFAGRAASGMSLTDALSRILGQPPDRLGEGMQGATLGSVTLSAAPGRDTYALDAFSTDPWDVLSWTGAEEGTLTLALNRLRLAKDGKDFSADLSVDMRLCGVYLALAASYDGAGNAWSVSGRTKAPIDIGALLRGFHHHEPLPPLLSEMVIETVAVSFTASGRDEASSDLKFTLEGWTVEDGTDIDLRLHVEVKKQTEDGVTKPKVHLSVEFLIGPHWVHGELDYDDGKTLLVCEYAPKGGEKLSLNDVIEPVAAGLADGLPRVEIGFHHVFVAYRHEDGKGAFAAGVSLDLDAATVDLSALPIGGLLGSGQIGVDRFSFFGTTAALSSEDVAAINACLSPDGALPGGEEGATAMQPGLSLSVGLLTGGAEPMPLLLDGGATADESERPPSAPPKGEMPEQEVPGNNTPLLEKSFTIGKTIGPLSVSRLGLSYGPGKGMGRVGLKIDCSVGLGPVRLGLNGFHLEVIVDKDAPDPTFGLDGLDLAYDGGEVSLAGGFLRRKVDGVVSYEGAAILSAADFAISGFGAYTETGGQPSLFIFAALHAELGGPPFFRVQGIAAGFGYNRRLTLPAIDKVQDFPLIRAAFDADFIKMDDPATSVSAAMEALAHYVAPAADQYWVAAGIKFSSFEIIQSAVLVTVAFGQEVEIGLLGLSRMSLPRGAKGNPVANIELAIRASYRPADGLLAVEGRLTDVSYVLSKDCKLTGGFAFFIWFGPEHAGQFVVTLGGYAPTFIPPPHFPQVPRLRASWRVSGALSFSSELYFALTPSCIMLGGKFQAAYKSGKISASFVAHAHFLLRWEPLAYSADIGIRLRVAVDMLLGTARAEASVGLKLWGPPLAGEVRVRIAIITFTIGFGQRRTAAAPLTAAQFKAAFLPGNDAETLPLRIARGLLAEPGKDAAPRVDGRVLKLSVGTAIPITELTLNGVEQARQDIPATPLGIRPMAKGSLDAPLRLILTTLDGTPVDLGATAHAEATGVPEALWGEVAAPLEQMKMVPPAKAAASVVQAAMSATITFASKTPAPDGTTILLTALLAGAADARPIPKPLPAPTRSGEVTPLTAADLAAGAERRRATFAALGAVSPGLSLPEDASLPYMQDRLAAGTVYFQSDGVVVTPLGASTERKGKAA</sequence>
<dbReference type="Pfam" id="PF20248">
    <property type="entry name" value="DUF6603"/>
    <property type="match status" value="1"/>
</dbReference>
<evidence type="ECO:0000313" key="4">
    <source>
        <dbReference type="Proteomes" id="UP000480350"/>
    </source>
</evidence>
<dbReference type="Proteomes" id="UP000480350">
    <property type="component" value="Unassembled WGS sequence"/>
</dbReference>
<dbReference type="EMBL" id="WUPT01000002">
    <property type="protein sequence ID" value="MXQ09188.1"/>
    <property type="molecule type" value="Genomic_DNA"/>
</dbReference>
<evidence type="ECO:0000313" key="3">
    <source>
        <dbReference type="EMBL" id="MXQ09188.1"/>
    </source>
</evidence>
<name>A0A7C9IHN2_9RHOB</name>
<evidence type="ECO:0000256" key="1">
    <source>
        <dbReference type="SAM" id="MobiDB-lite"/>
    </source>
</evidence>
<accession>A0A7C9IHN2</accession>
<feature type="region of interest" description="Disordered" evidence="1">
    <location>
        <begin position="887"/>
        <end position="921"/>
    </location>
</feature>
<reference evidence="3 4" key="1">
    <citation type="submission" date="2019-12" db="EMBL/GenBank/DDBJ databases">
        <authorList>
            <person name="Lee S.D."/>
        </authorList>
    </citation>
    <scope>NUCLEOTIDE SEQUENCE [LARGE SCALE GENOMIC DNA]</scope>
    <source>
        <strain evidence="3 4">GH1-50</strain>
    </source>
</reference>
<proteinExistence type="predicted"/>
<dbReference type="RefSeq" id="WP_160765040.1">
    <property type="nucleotide sequence ID" value="NZ_WUPT01000002.1"/>
</dbReference>
<evidence type="ECO:0000259" key="2">
    <source>
        <dbReference type="Pfam" id="PF20248"/>
    </source>
</evidence>
<gene>
    <name evidence="3" type="ORF">GQ651_15180</name>
</gene>
<dbReference type="InterPro" id="IPR046538">
    <property type="entry name" value="DUF6603"/>
</dbReference>
<keyword evidence="4" id="KW-1185">Reference proteome</keyword>